<dbReference type="InterPro" id="IPR016024">
    <property type="entry name" value="ARM-type_fold"/>
</dbReference>
<proteinExistence type="predicted"/>
<accession>A0A1E5XX16</accession>
<sequence length="236" mass="27528">MELTAEAILARLQELRSDEERKKYHRYFDFEDDAADSFIGVRMGEVFALAKQCVLTPPAEIEKLMESDIHEARAAAMSIMAKQYQAKKTTPERKQELFELYLRRHDRINNWDLVDLAAYYVIGPHLVDRPRDILYRLAKSENMWERRTATLATFSFIRRGQLDDAFAIAELLLDDPEDLVHKAVGWMLRSTDTNRPALNAFLDRHAARMPRVMLRNALEHYVPDERARYLAMGKAK</sequence>
<evidence type="ECO:0000313" key="1">
    <source>
        <dbReference type="EMBL" id="OEO33119.1"/>
    </source>
</evidence>
<dbReference type="EMBL" id="LAJE02000028">
    <property type="protein sequence ID" value="OEO33119.1"/>
    <property type="molecule type" value="Genomic_DNA"/>
</dbReference>
<comment type="caution">
    <text evidence="1">The sequence shown here is derived from an EMBL/GenBank/DDBJ whole genome shotgun (WGS) entry which is preliminary data.</text>
</comment>
<dbReference type="AlphaFoldDB" id="A0A1E5XX16"/>
<dbReference type="OrthoDB" id="9775346at2"/>
<evidence type="ECO:0000313" key="2">
    <source>
        <dbReference type="Proteomes" id="UP000095463"/>
    </source>
</evidence>
<dbReference type="Gene3D" id="1.25.10.90">
    <property type="match status" value="1"/>
</dbReference>
<dbReference type="PANTHER" id="PTHR34070:SF1">
    <property type="entry name" value="DNA ALKYLATION REPAIR PROTEIN"/>
    <property type="match status" value="1"/>
</dbReference>
<gene>
    <name evidence="1" type="ORF">VW23_008205</name>
</gene>
<protein>
    <submittedName>
        <fullName evidence="1">DNA alkylation repair protein</fullName>
    </submittedName>
</protein>
<dbReference type="RefSeq" id="WP_069907762.1">
    <property type="nucleotide sequence ID" value="NZ_LAJE02000028.1"/>
</dbReference>
<dbReference type="SUPFAM" id="SSF48371">
    <property type="entry name" value="ARM repeat"/>
    <property type="match status" value="1"/>
</dbReference>
<dbReference type="InterPro" id="IPR014825">
    <property type="entry name" value="DNA_alkylation"/>
</dbReference>
<dbReference type="Pfam" id="PF08713">
    <property type="entry name" value="DNA_alkylation"/>
    <property type="match status" value="1"/>
</dbReference>
<dbReference type="CDD" id="cd06561">
    <property type="entry name" value="AlkD_like"/>
    <property type="match status" value="1"/>
</dbReference>
<dbReference type="Proteomes" id="UP000095463">
    <property type="component" value="Unassembled WGS sequence"/>
</dbReference>
<organism evidence="1 2">
    <name type="scientific">Devosia insulae DS-56</name>
    <dbReference type="NCBI Taxonomy" id="1116389"/>
    <lineage>
        <taxon>Bacteria</taxon>
        <taxon>Pseudomonadati</taxon>
        <taxon>Pseudomonadota</taxon>
        <taxon>Alphaproteobacteria</taxon>
        <taxon>Hyphomicrobiales</taxon>
        <taxon>Devosiaceae</taxon>
        <taxon>Devosia</taxon>
    </lineage>
</organism>
<name>A0A1E5XX16_9HYPH</name>
<dbReference type="PANTHER" id="PTHR34070">
    <property type="entry name" value="ARMADILLO-TYPE FOLD"/>
    <property type="match status" value="1"/>
</dbReference>
<keyword evidence="2" id="KW-1185">Reference proteome</keyword>
<reference evidence="1 2" key="1">
    <citation type="journal article" date="2015" name="Genome Announc.">
        <title>Genome Assemblies of Three Soil-Associated Devosia species: D. insulae, D. limi, and D. soli.</title>
        <authorList>
            <person name="Hassan Y.I."/>
            <person name="Lepp D."/>
            <person name="Zhou T."/>
        </authorList>
    </citation>
    <scope>NUCLEOTIDE SEQUENCE [LARGE SCALE GENOMIC DNA]</scope>
    <source>
        <strain evidence="1 2">DS-56</strain>
    </source>
</reference>